<accession>A0A6J0J8B4</accession>
<evidence type="ECO:0000256" key="12">
    <source>
        <dbReference type="SAM" id="MobiDB-lite"/>
    </source>
</evidence>
<keyword evidence="9" id="KW-0675">Receptor</keyword>
<feature type="domain" description="SEA" evidence="14">
    <location>
        <begin position="89"/>
        <end position="200"/>
    </location>
</feature>
<dbReference type="GO" id="GO:0043235">
    <property type="term" value="C:receptor complex"/>
    <property type="evidence" value="ECO:0007669"/>
    <property type="project" value="TreeGrafter"/>
</dbReference>
<keyword evidence="8 11" id="KW-1015">Disulfide bond</keyword>
<comment type="subcellular location">
    <subcellularLocation>
        <location evidence="1">Membrane</location>
        <topology evidence="1">Single-pass membrane protein</topology>
    </subcellularLocation>
</comment>
<dbReference type="GO" id="GO:0042562">
    <property type="term" value="F:hormone binding"/>
    <property type="evidence" value="ECO:0007669"/>
    <property type="project" value="TreeGrafter"/>
</dbReference>
<dbReference type="Gene3D" id="4.10.400.10">
    <property type="entry name" value="Low-density Lipoprotein Receptor"/>
    <property type="match status" value="3"/>
</dbReference>
<proteinExistence type="predicted"/>
<feature type="disulfide bond" evidence="11">
    <location>
        <begin position="248"/>
        <end position="260"/>
    </location>
</feature>
<dbReference type="InterPro" id="IPR051221">
    <property type="entry name" value="LDLR-related"/>
</dbReference>
<keyword evidence="6" id="KW-1133">Transmembrane helix</keyword>
<gene>
    <name evidence="16" type="primary">LOC108510071</name>
</gene>
<dbReference type="InterPro" id="IPR002172">
    <property type="entry name" value="LDrepeatLR_classA_rpt"/>
</dbReference>
<dbReference type="GO" id="GO:0005737">
    <property type="term" value="C:cytoplasm"/>
    <property type="evidence" value="ECO:0007669"/>
    <property type="project" value="UniProtKB-ARBA"/>
</dbReference>
<feature type="disulfide bond" evidence="11">
    <location>
        <begin position="215"/>
        <end position="233"/>
    </location>
</feature>
<evidence type="ECO:0000256" key="7">
    <source>
        <dbReference type="ARBA" id="ARBA00023136"/>
    </source>
</evidence>
<dbReference type="SUPFAM" id="SSF57424">
    <property type="entry name" value="LDL receptor-like module"/>
    <property type="match status" value="3"/>
</dbReference>
<evidence type="ECO:0000256" key="6">
    <source>
        <dbReference type="ARBA" id="ARBA00022989"/>
    </source>
</evidence>
<reference evidence="16" key="1">
    <citation type="submission" date="2025-08" db="UniProtKB">
        <authorList>
            <consortium name="RefSeq"/>
        </authorList>
    </citation>
    <scope>IDENTIFICATION</scope>
</reference>
<dbReference type="PANTHER" id="PTHR22722">
    <property type="entry name" value="LOW-DENSITY LIPOPROTEIN RECEPTOR-RELATED PROTEIN 2-RELATED"/>
    <property type="match status" value="1"/>
</dbReference>
<feature type="disulfide bond" evidence="11">
    <location>
        <begin position="255"/>
        <end position="273"/>
    </location>
</feature>
<feature type="disulfide bond" evidence="11">
    <location>
        <begin position="227"/>
        <end position="242"/>
    </location>
</feature>
<dbReference type="Pfam" id="PF00057">
    <property type="entry name" value="Ldl_recept_a"/>
    <property type="match status" value="3"/>
</dbReference>
<evidence type="ECO:0000256" key="5">
    <source>
        <dbReference type="ARBA" id="ARBA00022737"/>
    </source>
</evidence>
<evidence type="ECO:0000256" key="2">
    <source>
        <dbReference type="ARBA" id="ARBA00022536"/>
    </source>
</evidence>
<evidence type="ECO:0000256" key="3">
    <source>
        <dbReference type="ARBA" id="ARBA00022692"/>
    </source>
</evidence>
<dbReference type="PROSITE" id="PS01209">
    <property type="entry name" value="LDLRA_1"/>
    <property type="match status" value="2"/>
</dbReference>
<dbReference type="SMART" id="SM00200">
    <property type="entry name" value="SEA"/>
    <property type="match status" value="1"/>
</dbReference>
<keyword evidence="3" id="KW-0812">Transmembrane</keyword>
<feature type="disulfide bond" evidence="11">
    <location>
        <begin position="208"/>
        <end position="220"/>
    </location>
</feature>
<feature type="disulfide bond" evidence="11">
    <location>
        <begin position="267"/>
        <end position="282"/>
    </location>
</feature>
<evidence type="ECO:0000313" key="16">
    <source>
        <dbReference type="RefSeq" id="XP_017695210.1"/>
    </source>
</evidence>
<evidence type="ECO:0000256" key="13">
    <source>
        <dbReference type="SAM" id="SignalP"/>
    </source>
</evidence>
<evidence type="ECO:0000256" key="8">
    <source>
        <dbReference type="ARBA" id="ARBA00023157"/>
    </source>
</evidence>
<dbReference type="PRINTS" id="PR00261">
    <property type="entry name" value="LDLRECEPTOR"/>
</dbReference>
<dbReference type="InterPro" id="IPR023415">
    <property type="entry name" value="LDLR_class-A_CS"/>
</dbReference>
<sequence>MGRRGPAALGTLLLLGTLLAVSRGARGWADAFPEDTVADDVGDTRGRRFHRHLSDDEDLVASGDGSGDDSSGVPWPPVVTSAPGSGLAPTVYFRALVNFTRSIDFSSRLEDPDSEEFREISEAVVDTLESEYYKVPGEQVVSVVFIKQLDGDVFVELDVGSEGNGDEAQLGGVLRDLLAGGSIASYVTSPHGFQFRRLGTVTPQPRACTSLEFRCGSGECVDREYRCDRRPDCRDSSDEEGCGTPSPCEPNEFKCANGHCALKLWRCDGENDCGDGSDESDCPTKAPGAACGPAEFRCVSSGSCIRASYQCDREPDCPDRSDEVGCGE</sequence>
<feature type="region of interest" description="Disordered" evidence="12">
    <location>
        <begin position="56"/>
        <end position="80"/>
    </location>
</feature>
<keyword evidence="4 13" id="KW-0732">Signal</keyword>
<dbReference type="InterPro" id="IPR000082">
    <property type="entry name" value="SEA_dom"/>
</dbReference>
<evidence type="ECO:0000256" key="11">
    <source>
        <dbReference type="PROSITE-ProRule" id="PRU00124"/>
    </source>
</evidence>
<evidence type="ECO:0000256" key="4">
    <source>
        <dbReference type="ARBA" id="ARBA00022729"/>
    </source>
</evidence>
<evidence type="ECO:0000256" key="1">
    <source>
        <dbReference type="ARBA" id="ARBA00004167"/>
    </source>
</evidence>
<feature type="signal peptide" evidence="13">
    <location>
        <begin position="1"/>
        <end position="24"/>
    </location>
</feature>
<evidence type="ECO:0000259" key="14">
    <source>
        <dbReference type="PROSITE" id="PS50024"/>
    </source>
</evidence>
<evidence type="ECO:0000256" key="10">
    <source>
        <dbReference type="ARBA" id="ARBA00023180"/>
    </source>
</evidence>
<keyword evidence="7" id="KW-0472">Membrane</keyword>
<dbReference type="FunFam" id="4.10.400.10:FF:000088">
    <property type="entry name" value="Heparan sulfate proteoglycan 2"/>
    <property type="match status" value="1"/>
</dbReference>
<dbReference type="PANTHER" id="PTHR22722:SF14">
    <property type="entry name" value="MEGALIN, ISOFORM A"/>
    <property type="match status" value="1"/>
</dbReference>
<dbReference type="GO" id="GO:0006898">
    <property type="term" value="P:receptor-mediated endocytosis"/>
    <property type="evidence" value="ECO:0007669"/>
    <property type="project" value="TreeGrafter"/>
</dbReference>
<keyword evidence="10" id="KW-0325">Glycoprotein</keyword>
<dbReference type="PROSITE" id="PS50024">
    <property type="entry name" value="SEA"/>
    <property type="match status" value="1"/>
</dbReference>
<protein>
    <submittedName>
        <fullName evidence="16">Basement membrane-specific heparan sulfate proteoglycan core protein-like</fullName>
    </submittedName>
</protein>
<dbReference type="AlphaFoldDB" id="A0A6J0J8B4"/>
<feature type="disulfide bond" evidence="11">
    <location>
        <begin position="311"/>
        <end position="326"/>
    </location>
</feature>
<feature type="chain" id="PRO_5026856401" evidence="13">
    <location>
        <begin position="25"/>
        <end position="328"/>
    </location>
</feature>
<dbReference type="FunFam" id="4.10.400.10:FF:000058">
    <property type="entry name" value="Basement membrane-specific heparan sulfate proteoglycan core protein"/>
    <property type="match status" value="1"/>
</dbReference>
<dbReference type="GeneID" id="108510071"/>
<dbReference type="OrthoDB" id="10055367at2759"/>
<comment type="caution">
    <text evidence="11">Lacks conserved residue(s) required for the propagation of feature annotation.</text>
</comment>
<keyword evidence="5" id="KW-0677">Repeat</keyword>
<dbReference type="CDD" id="cd00112">
    <property type="entry name" value="LDLa"/>
    <property type="match status" value="3"/>
</dbReference>
<dbReference type="PROSITE" id="PS50068">
    <property type="entry name" value="LDLRA_2"/>
    <property type="match status" value="3"/>
</dbReference>
<keyword evidence="2" id="KW-0245">EGF-like domain</keyword>
<dbReference type="GO" id="GO:0016324">
    <property type="term" value="C:apical plasma membrane"/>
    <property type="evidence" value="ECO:0007669"/>
    <property type="project" value="TreeGrafter"/>
</dbReference>
<name>A0A6J0J8B4_9PASS</name>
<dbReference type="SMART" id="SM00192">
    <property type="entry name" value="LDLa"/>
    <property type="match status" value="3"/>
</dbReference>
<keyword evidence="15" id="KW-1185">Reference proteome</keyword>
<dbReference type="Proteomes" id="UP000504624">
    <property type="component" value="Unplaced"/>
</dbReference>
<dbReference type="InterPro" id="IPR036055">
    <property type="entry name" value="LDL_receptor-like_sf"/>
</dbReference>
<dbReference type="RefSeq" id="XP_017695210.1">
    <property type="nucleotide sequence ID" value="XM_017839721.1"/>
</dbReference>
<evidence type="ECO:0000313" key="15">
    <source>
        <dbReference type="Proteomes" id="UP000504624"/>
    </source>
</evidence>
<evidence type="ECO:0000256" key="9">
    <source>
        <dbReference type="ARBA" id="ARBA00023170"/>
    </source>
</evidence>
<organism evidence="15 16">
    <name type="scientific">Lepidothrix coronata</name>
    <name type="common">blue-crowned manakin</name>
    <dbReference type="NCBI Taxonomy" id="321398"/>
    <lineage>
        <taxon>Eukaryota</taxon>
        <taxon>Metazoa</taxon>
        <taxon>Chordata</taxon>
        <taxon>Craniata</taxon>
        <taxon>Vertebrata</taxon>
        <taxon>Euteleostomi</taxon>
        <taxon>Archelosauria</taxon>
        <taxon>Archosauria</taxon>
        <taxon>Dinosauria</taxon>
        <taxon>Saurischia</taxon>
        <taxon>Theropoda</taxon>
        <taxon>Coelurosauria</taxon>
        <taxon>Aves</taxon>
        <taxon>Neognathae</taxon>
        <taxon>Neoaves</taxon>
        <taxon>Telluraves</taxon>
        <taxon>Australaves</taxon>
        <taxon>Passeriformes</taxon>
        <taxon>Pipridae</taxon>
        <taxon>Lepidothrix</taxon>
    </lineage>
</organism>